<evidence type="ECO:0000256" key="1">
    <source>
        <dbReference type="RuleBase" id="RU362001"/>
    </source>
</evidence>
<dbReference type="Proteomes" id="UP001595859">
    <property type="component" value="Unassembled WGS sequence"/>
</dbReference>
<evidence type="ECO:0000313" key="2">
    <source>
        <dbReference type="EMBL" id="MFC4853283.1"/>
    </source>
</evidence>
<dbReference type="Gene3D" id="1.10.287.1060">
    <property type="entry name" value="ESAT-6-like"/>
    <property type="match status" value="1"/>
</dbReference>
<sequence length="96" mass="10601">MGDIKVTFGSLEQLAGDIRTQVGAIEGNLNDLQSQISSLEQLWEGGASAGFQATKQQWFTSADHLRQVLAKIEMAVVQSTDGYRDAEDRNTKRWDA</sequence>
<dbReference type="Pfam" id="PF06013">
    <property type="entry name" value="WXG100"/>
    <property type="match status" value="1"/>
</dbReference>
<dbReference type="RefSeq" id="WP_378055254.1">
    <property type="nucleotide sequence ID" value="NZ_JBHSIS010000003.1"/>
</dbReference>
<evidence type="ECO:0000313" key="3">
    <source>
        <dbReference type="Proteomes" id="UP001595859"/>
    </source>
</evidence>
<gene>
    <name evidence="2" type="ORF">ACFPCV_07195</name>
</gene>
<dbReference type="InterPro" id="IPR010310">
    <property type="entry name" value="T7SS_ESAT-6-like"/>
</dbReference>
<dbReference type="InterPro" id="IPR036689">
    <property type="entry name" value="ESAT-6-like_sf"/>
</dbReference>
<comment type="similarity">
    <text evidence="1">Belongs to the WXG100 family.</text>
</comment>
<keyword evidence="3" id="KW-1185">Reference proteome</keyword>
<organism evidence="2 3">
    <name type="scientific">Actinophytocola glycyrrhizae</name>
    <dbReference type="NCBI Taxonomy" id="2044873"/>
    <lineage>
        <taxon>Bacteria</taxon>
        <taxon>Bacillati</taxon>
        <taxon>Actinomycetota</taxon>
        <taxon>Actinomycetes</taxon>
        <taxon>Pseudonocardiales</taxon>
        <taxon>Pseudonocardiaceae</taxon>
    </lineage>
</organism>
<protein>
    <recommendedName>
        <fullName evidence="1">ESAT-6-like protein</fullName>
    </recommendedName>
</protein>
<dbReference type="EMBL" id="JBHSIS010000003">
    <property type="protein sequence ID" value="MFC4853283.1"/>
    <property type="molecule type" value="Genomic_DNA"/>
</dbReference>
<dbReference type="NCBIfam" id="TIGR03930">
    <property type="entry name" value="WXG100_ESAT6"/>
    <property type="match status" value="1"/>
</dbReference>
<comment type="caution">
    <text evidence="2">The sequence shown here is derived from an EMBL/GenBank/DDBJ whole genome shotgun (WGS) entry which is preliminary data.</text>
</comment>
<proteinExistence type="inferred from homology"/>
<accession>A0ABV9RVC6</accession>
<name>A0ABV9RVC6_9PSEU</name>
<dbReference type="SUPFAM" id="SSF140453">
    <property type="entry name" value="EsxAB dimer-like"/>
    <property type="match status" value="1"/>
</dbReference>
<reference evidence="3" key="1">
    <citation type="journal article" date="2019" name="Int. J. Syst. Evol. Microbiol.">
        <title>The Global Catalogue of Microorganisms (GCM) 10K type strain sequencing project: providing services to taxonomists for standard genome sequencing and annotation.</title>
        <authorList>
            <consortium name="The Broad Institute Genomics Platform"/>
            <consortium name="The Broad Institute Genome Sequencing Center for Infectious Disease"/>
            <person name="Wu L."/>
            <person name="Ma J."/>
        </authorList>
    </citation>
    <scope>NUCLEOTIDE SEQUENCE [LARGE SCALE GENOMIC DNA]</scope>
    <source>
        <strain evidence="3">ZS-22-S1</strain>
    </source>
</reference>